<dbReference type="WBParaSite" id="Hba_05274">
    <property type="protein sequence ID" value="Hba_05274"/>
    <property type="gene ID" value="Hba_05274"/>
</dbReference>
<keyword evidence="2" id="KW-1185">Reference proteome</keyword>
<keyword evidence="1" id="KW-1133">Transmembrane helix</keyword>
<name>A0A1I7WJR7_HETBA</name>
<reference evidence="3" key="1">
    <citation type="submission" date="2016-11" db="UniProtKB">
        <authorList>
            <consortium name="WormBaseParasite"/>
        </authorList>
    </citation>
    <scope>IDENTIFICATION</scope>
</reference>
<dbReference type="Proteomes" id="UP000095283">
    <property type="component" value="Unplaced"/>
</dbReference>
<evidence type="ECO:0000256" key="1">
    <source>
        <dbReference type="SAM" id="Phobius"/>
    </source>
</evidence>
<protein>
    <submittedName>
        <fullName evidence="3">Ovule protein</fullName>
    </submittedName>
</protein>
<feature type="transmembrane region" description="Helical" evidence="1">
    <location>
        <begin position="33"/>
        <end position="56"/>
    </location>
</feature>
<sequence>MAFDNSKIEVKEYLPSVWNDDSVMQGYMSMIKVGSIIFLFLSIRIHLFIYLHSYLFRDIHLNILFRKGELISLNEWQEKHSNWVGWGVSRLTKTSASVLSFVDLLS</sequence>
<dbReference type="AlphaFoldDB" id="A0A1I7WJR7"/>
<proteinExistence type="predicted"/>
<keyword evidence="1" id="KW-0812">Transmembrane</keyword>
<accession>A0A1I7WJR7</accession>
<evidence type="ECO:0000313" key="3">
    <source>
        <dbReference type="WBParaSite" id="Hba_05274"/>
    </source>
</evidence>
<organism evidence="2 3">
    <name type="scientific">Heterorhabditis bacteriophora</name>
    <name type="common">Entomopathogenic nematode worm</name>
    <dbReference type="NCBI Taxonomy" id="37862"/>
    <lineage>
        <taxon>Eukaryota</taxon>
        <taxon>Metazoa</taxon>
        <taxon>Ecdysozoa</taxon>
        <taxon>Nematoda</taxon>
        <taxon>Chromadorea</taxon>
        <taxon>Rhabditida</taxon>
        <taxon>Rhabditina</taxon>
        <taxon>Rhabditomorpha</taxon>
        <taxon>Strongyloidea</taxon>
        <taxon>Heterorhabditidae</taxon>
        <taxon>Heterorhabditis</taxon>
    </lineage>
</organism>
<keyword evidence="1" id="KW-0472">Membrane</keyword>
<evidence type="ECO:0000313" key="2">
    <source>
        <dbReference type="Proteomes" id="UP000095283"/>
    </source>
</evidence>